<evidence type="ECO:0000256" key="1">
    <source>
        <dbReference type="SAM" id="SignalP"/>
    </source>
</evidence>
<comment type="caution">
    <text evidence="2">The sequence shown here is derived from an EMBL/GenBank/DDBJ whole genome shotgun (WGS) entry which is preliminary data.</text>
</comment>
<organism evidence="2 3">
    <name type="scientific">Danionella cerebrum</name>
    <dbReference type="NCBI Taxonomy" id="2873325"/>
    <lineage>
        <taxon>Eukaryota</taxon>
        <taxon>Metazoa</taxon>
        <taxon>Chordata</taxon>
        <taxon>Craniata</taxon>
        <taxon>Vertebrata</taxon>
        <taxon>Euteleostomi</taxon>
        <taxon>Actinopterygii</taxon>
        <taxon>Neopterygii</taxon>
        <taxon>Teleostei</taxon>
        <taxon>Ostariophysi</taxon>
        <taxon>Cypriniformes</taxon>
        <taxon>Danionidae</taxon>
        <taxon>Danioninae</taxon>
        <taxon>Danionella</taxon>
    </lineage>
</organism>
<keyword evidence="1" id="KW-0732">Signal</keyword>
<sequence length="142" mass="15915">MKLILLLSTFVCLIPRVESMLVVTGTSGENLMVRFTFDSPVPNSKLVLHRNGRKQASCSETQAYCNDSEIPAVQSNGKIQEHHRGPDDMTSSTVEYGELDFTKRAHVKNVGLRPLGAPEEPDRVEYATVMFPLKKQIKLVRE</sequence>
<evidence type="ECO:0000313" key="2">
    <source>
        <dbReference type="EMBL" id="TRZ00007.1"/>
    </source>
</evidence>
<feature type="chain" id="PRO_5021891209" evidence="1">
    <location>
        <begin position="20"/>
        <end position="142"/>
    </location>
</feature>
<name>A0A553RCX3_9TELE</name>
<feature type="signal peptide" evidence="1">
    <location>
        <begin position="1"/>
        <end position="19"/>
    </location>
</feature>
<proteinExistence type="predicted"/>
<evidence type="ECO:0000313" key="3">
    <source>
        <dbReference type="Proteomes" id="UP000316079"/>
    </source>
</evidence>
<reference evidence="2 3" key="1">
    <citation type="journal article" date="2019" name="Sci. Data">
        <title>Hybrid genome assembly and annotation of Danionella translucida.</title>
        <authorList>
            <person name="Kadobianskyi M."/>
            <person name="Schulze L."/>
            <person name="Schuelke M."/>
            <person name="Judkewitz B."/>
        </authorList>
    </citation>
    <scope>NUCLEOTIDE SEQUENCE [LARGE SCALE GENOMIC DNA]</scope>
    <source>
        <strain evidence="2 3">Bolton</strain>
    </source>
</reference>
<protein>
    <submittedName>
        <fullName evidence="2">Uncharacterized protein</fullName>
    </submittedName>
</protein>
<dbReference type="Proteomes" id="UP000316079">
    <property type="component" value="Unassembled WGS sequence"/>
</dbReference>
<dbReference type="EMBL" id="SRMA01024849">
    <property type="protein sequence ID" value="TRZ00007.1"/>
    <property type="molecule type" value="Genomic_DNA"/>
</dbReference>
<dbReference type="AlphaFoldDB" id="A0A553RCX3"/>
<gene>
    <name evidence="2" type="ORF">DNTS_022349</name>
</gene>
<accession>A0A553RCX3</accession>
<keyword evidence="3" id="KW-1185">Reference proteome</keyword>